<accession>A0ABC9ZQH1</accession>
<dbReference type="AlphaFoldDB" id="A0ABC9ZQH1"/>
<dbReference type="PANTHER" id="PTHR36849:SF1">
    <property type="entry name" value="CYTOPLASMIC PROTEIN"/>
    <property type="match status" value="1"/>
</dbReference>
<gene>
    <name evidence="1" type="ORF">Cst04h_25150</name>
</gene>
<dbReference type="Proteomes" id="UP000315234">
    <property type="component" value="Unassembled WGS sequence"/>
</dbReference>
<evidence type="ECO:0008006" key="3">
    <source>
        <dbReference type="Google" id="ProtNLM"/>
    </source>
</evidence>
<protein>
    <recommendedName>
        <fullName evidence="3">MarR family transcriptional regulator</fullName>
    </recommendedName>
</protein>
<comment type="caution">
    <text evidence="1">The sequence shown here is derived from an EMBL/GenBank/DDBJ whole genome shotgun (WGS) entry which is preliminary data.</text>
</comment>
<name>A0ABC9ZQH1_CORST</name>
<reference evidence="1 2" key="1">
    <citation type="submission" date="2019-06" db="EMBL/GenBank/DDBJ databases">
        <title>Draft genome sequence of Corynebacterium striatum NBRC 15291.</title>
        <authorList>
            <person name="Miura T."/>
            <person name="Furukawa M."/>
            <person name="Shimamura M."/>
            <person name="Ohyama Y."/>
            <person name="Yamazoe A."/>
            <person name="Kawasaki H."/>
        </authorList>
    </citation>
    <scope>NUCLEOTIDE SEQUENCE [LARGE SCALE GENOMIC DNA]</scope>
    <source>
        <strain evidence="1 2">NBRC 15291</strain>
    </source>
</reference>
<evidence type="ECO:0000313" key="1">
    <source>
        <dbReference type="EMBL" id="GEA44345.1"/>
    </source>
</evidence>
<dbReference type="InterPro" id="IPR052552">
    <property type="entry name" value="YeaO-like"/>
</dbReference>
<dbReference type="EMBL" id="BJLD01000003">
    <property type="protein sequence ID" value="GEA44345.1"/>
    <property type="molecule type" value="Genomic_DNA"/>
</dbReference>
<sequence length="114" mass="13199">MAKGKTSTKGTTVLVDRLWPRGISKEDLRADEWLKDVAPTPQLRKWWNHDPDSFDEFAKRYRAELEENDSDDMETLRSLADKGAVTLLFAAKDREVNHAVVLKDWLESQLNKKN</sequence>
<dbReference type="Pfam" id="PF22752">
    <property type="entry name" value="DUF488-N3i"/>
    <property type="match status" value="1"/>
</dbReference>
<dbReference type="PANTHER" id="PTHR36849">
    <property type="entry name" value="CYTOPLASMIC PROTEIN-RELATED"/>
    <property type="match status" value="1"/>
</dbReference>
<evidence type="ECO:0000313" key="2">
    <source>
        <dbReference type="Proteomes" id="UP000315234"/>
    </source>
</evidence>
<organism evidence="1 2">
    <name type="scientific">Corynebacterium striatum</name>
    <dbReference type="NCBI Taxonomy" id="43770"/>
    <lineage>
        <taxon>Bacteria</taxon>
        <taxon>Bacillati</taxon>
        <taxon>Actinomycetota</taxon>
        <taxon>Actinomycetes</taxon>
        <taxon>Mycobacteriales</taxon>
        <taxon>Corynebacteriaceae</taxon>
        <taxon>Corynebacterium</taxon>
    </lineage>
</organism>
<proteinExistence type="predicted"/>